<keyword evidence="2" id="KW-0328">Glycosyltransferase</keyword>
<evidence type="ECO:0008006" key="7">
    <source>
        <dbReference type="Google" id="ProtNLM"/>
    </source>
</evidence>
<comment type="similarity">
    <text evidence="1">Belongs to the glycosyltransferase 34 family.</text>
</comment>
<dbReference type="GO" id="GO:0016757">
    <property type="term" value="F:glycosyltransferase activity"/>
    <property type="evidence" value="ECO:0007669"/>
    <property type="project" value="UniProtKB-KW"/>
</dbReference>
<keyword evidence="6" id="KW-1185">Reference proteome</keyword>
<organism evidence="5 6">
    <name type="scientific">Coccomyxa viridis</name>
    <dbReference type="NCBI Taxonomy" id="1274662"/>
    <lineage>
        <taxon>Eukaryota</taxon>
        <taxon>Viridiplantae</taxon>
        <taxon>Chlorophyta</taxon>
        <taxon>core chlorophytes</taxon>
        <taxon>Trebouxiophyceae</taxon>
        <taxon>Trebouxiophyceae incertae sedis</taxon>
        <taxon>Coccomyxaceae</taxon>
        <taxon>Coccomyxa</taxon>
    </lineage>
</organism>
<gene>
    <name evidence="5" type="ORF">CVIRNUC_000607</name>
</gene>
<reference evidence="5 6" key="1">
    <citation type="submission" date="2023-10" db="EMBL/GenBank/DDBJ databases">
        <authorList>
            <person name="Maclean D."/>
            <person name="Macfadyen A."/>
        </authorList>
    </citation>
    <scope>NUCLEOTIDE SEQUENCE [LARGE SCALE GENOMIC DNA]</scope>
</reference>
<dbReference type="Proteomes" id="UP001314263">
    <property type="component" value="Unassembled WGS sequence"/>
</dbReference>
<dbReference type="InterPro" id="IPR029044">
    <property type="entry name" value="Nucleotide-diphossugar_trans"/>
</dbReference>
<dbReference type="Gene3D" id="3.90.550.10">
    <property type="entry name" value="Spore Coat Polysaccharide Biosynthesis Protein SpsA, Chain A"/>
    <property type="match status" value="1"/>
</dbReference>
<dbReference type="EMBL" id="CAUYUE010000001">
    <property type="protein sequence ID" value="CAK0735599.1"/>
    <property type="molecule type" value="Genomic_DNA"/>
</dbReference>
<proteinExistence type="inferred from homology"/>
<evidence type="ECO:0000313" key="5">
    <source>
        <dbReference type="EMBL" id="CAK0735599.1"/>
    </source>
</evidence>
<evidence type="ECO:0000256" key="4">
    <source>
        <dbReference type="SAM" id="SignalP"/>
    </source>
</evidence>
<keyword evidence="4" id="KW-0732">Signal</keyword>
<accession>A0AAV1HU84</accession>
<dbReference type="SUPFAM" id="SSF53448">
    <property type="entry name" value="Nucleotide-diphospho-sugar transferases"/>
    <property type="match status" value="1"/>
</dbReference>
<protein>
    <recommendedName>
        <fullName evidence="7">Galactosyl transferase GMA12/MNN10 family protein</fullName>
    </recommendedName>
</protein>
<dbReference type="Pfam" id="PF05637">
    <property type="entry name" value="Glyco_transf_34"/>
    <property type="match status" value="1"/>
</dbReference>
<name>A0AAV1HU84_9CHLO</name>
<comment type="caution">
    <text evidence="5">The sequence shown here is derived from an EMBL/GenBank/DDBJ whole genome shotgun (WGS) entry which is preliminary data.</text>
</comment>
<feature type="signal peptide" evidence="4">
    <location>
        <begin position="1"/>
        <end position="19"/>
    </location>
</feature>
<dbReference type="GO" id="GO:0006487">
    <property type="term" value="P:protein N-linked glycosylation"/>
    <property type="evidence" value="ECO:0007669"/>
    <property type="project" value="TreeGrafter"/>
</dbReference>
<evidence type="ECO:0000256" key="3">
    <source>
        <dbReference type="ARBA" id="ARBA00022679"/>
    </source>
</evidence>
<dbReference type="PANTHER" id="PTHR31306">
    <property type="entry name" value="ALPHA-1,6-MANNOSYLTRANSFERASE MNN11-RELATED"/>
    <property type="match status" value="1"/>
</dbReference>
<dbReference type="InterPro" id="IPR008630">
    <property type="entry name" value="Glyco_trans_34"/>
</dbReference>
<feature type="chain" id="PRO_5043516561" description="Galactosyl transferase GMA12/MNN10 family protein" evidence="4">
    <location>
        <begin position="20"/>
        <end position="366"/>
    </location>
</feature>
<sequence length="366" mass="41965">MRSFAAALLGLLTLCSASATWLETLEADIRSVHRIPTTQLLRDVPSQPAYVYQEYNMGGNETVRMRMRSAGQEWWDARSWGADLQSVVVRGRRRKGQPLVALLMADSRHSLWDDTGQRHLLFRHSEGRRSAMYLLPSAVNLIYALQQGYDFVHFQVPGHKLYRHSAWLKLVALRAMLPRYQYVLWLDSDTFVRPPGMPDLAQMLVQDGRLGAQQEDRFMAVTEEDPRFPDVANTGVMMLRNSTGALDMLEDWWLAVIRHPEWAVLLKAWSFEQGAFTHVVYPQYEKHISLLQLDKYNSPEGRHICHIWSLLSNDEREDRFLGAAADLMHRLDHREQSNATLAAERMVQGVQQALASKLSGPTRARS</sequence>
<dbReference type="PANTHER" id="PTHR31306:SF4">
    <property type="entry name" value="ALPHA-1,2-GALACTOSYLTRANSFERASE"/>
    <property type="match status" value="1"/>
</dbReference>
<evidence type="ECO:0000256" key="2">
    <source>
        <dbReference type="ARBA" id="ARBA00022676"/>
    </source>
</evidence>
<dbReference type="GO" id="GO:0000139">
    <property type="term" value="C:Golgi membrane"/>
    <property type="evidence" value="ECO:0007669"/>
    <property type="project" value="TreeGrafter"/>
</dbReference>
<dbReference type="AlphaFoldDB" id="A0AAV1HU84"/>
<keyword evidence="3" id="KW-0808">Transferase</keyword>
<evidence type="ECO:0000256" key="1">
    <source>
        <dbReference type="ARBA" id="ARBA00005664"/>
    </source>
</evidence>
<evidence type="ECO:0000313" key="6">
    <source>
        <dbReference type="Proteomes" id="UP001314263"/>
    </source>
</evidence>